<protein>
    <recommendedName>
        <fullName evidence="3">Immunity protein 42 of polymorphic toxin system</fullName>
    </recommendedName>
</protein>
<dbReference type="EMBL" id="JABBFO010000016">
    <property type="protein sequence ID" value="MBT0728323.1"/>
    <property type="molecule type" value="Genomic_DNA"/>
</dbReference>
<gene>
    <name evidence="1" type="ORF">HGT73_13280</name>
</gene>
<proteinExistence type="predicted"/>
<comment type="caution">
    <text evidence="1">The sequence shown here is derived from an EMBL/GenBank/DDBJ whole genome shotgun (WGS) entry which is preliminary data.</text>
</comment>
<evidence type="ECO:0000313" key="1">
    <source>
        <dbReference type="EMBL" id="MBT0728323.1"/>
    </source>
</evidence>
<name>A0ABS5TBL0_9GAMM</name>
<organism evidence="1 2">
    <name type="scientific">Rosenbergiella australiborealis</name>
    <dbReference type="NCBI Taxonomy" id="1544696"/>
    <lineage>
        <taxon>Bacteria</taxon>
        <taxon>Pseudomonadati</taxon>
        <taxon>Pseudomonadota</taxon>
        <taxon>Gammaproteobacteria</taxon>
        <taxon>Enterobacterales</taxon>
        <taxon>Erwiniaceae</taxon>
        <taxon>Rosenbergiella</taxon>
    </lineage>
</organism>
<evidence type="ECO:0000313" key="2">
    <source>
        <dbReference type="Proteomes" id="UP000786875"/>
    </source>
</evidence>
<evidence type="ECO:0008006" key="3">
    <source>
        <dbReference type="Google" id="ProtNLM"/>
    </source>
</evidence>
<keyword evidence="2" id="KW-1185">Reference proteome</keyword>
<reference evidence="1 2" key="1">
    <citation type="submission" date="2020-04" db="EMBL/GenBank/DDBJ databases">
        <title>Genome sequencing of Rosenbergiella species.</title>
        <authorList>
            <person name="Alvarez-Perez S."/>
            <person name="Lievens B."/>
        </authorList>
    </citation>
    <scope>NUCLEOTIDE SEQUENCE [LARGE SCALE GENOMIC DNA]</scope>
    <source>
        <strain evidence="1 2">CdVSA20.1</strain>
    </source>
</reference>
<accession>A0ABS5TBL0</accession>
<sequence length="140" mass="16061">MKLLTVKGVVYVYERPELEHPQQLQLIFSGIYDDFTFKCGRDGSSLEMTNNPLQAYDLGEYGKEVIIDLSSQPFFKVYLDKNLLKLFSIFSLFENAQVGIKLVFDGGIDLIIANIGDEISFFTELPLDYEQEIGIEYRLL</sequence>
<dbReference type="Proteomes" id="UP000786875">
    <property type="component" value="Unassembled WGS sequence"/>
</dbReference>